<dbReference type="Proteomes" id="UP000484255">
    <property type="component" value="Unassembled WGS sequence"/>
</dbReference>
<keyword evidence="2" id="KW-1133">Transmembrane helix</keyword>
<protein>
    <submittedName>
        <fullName evidence="3">Uncharacterized protein</fullName>
    </submittedName>
</protein>
<gene>
    <name evidence="3" type="ORF">G3A44_13570</name>
</gene>
<comment type="caution">
    <text evidence="3">The sequence shown here is derived from an EMBL/GenBank/DDBJ whole genome shotgun (WGS) entry which is preliminary data.</text>
</comment>
<organism evidence="3 4">
    <name type="scientific">Ideonella livida</name>
    <dbReference type="NCBI Taxonomy" id="2707176"/>
    <lineage>
        <taxon>Bacteria</taxon>
        <taxon>Pseudomonadati</taxon>
        <taxon>Pseudomonadota</taxon>
        <taxon>Betaproteobacteria</taxon>
        <taxon>Burkholderiales</taxon>
        <taxon>Sphaerotilaceae</taxon>
        <taxon>Ideonella</taxon>
    </lineage>
</organism>
<sequence length="99" mass="10361">MHVVPIAWMFVVVLMTAAEATSPQGTLLGALITFLFYGLLPLAVVMYILGTPARRRARARAARAEQAAATPTAPSPSGAPPDGRGLPPGDTIAPERKEP</sequence>
<dbReference type="RefSeq" id="WP_163458056.1">
    <property type="nucleotide sequence ID" value="NZ_JAAGOH010000015.1"/>
</dbReference>
<reference evidence="3 4" key="1">
    <citation type="submission" date="2020-02" db="EMBL/GenBank/DDBJ databases">
        <title>Ideonella bacterium strain TBM-1.</title>
        <authorList>
            <person name="Chen W.-M."/>
        </authorList>
    </citation>
    <scope>NUCLEOTIDE SEQUENCE [LARGE SCALE GENOMIC DNA]</scope>
    <source>
        <strain evidence="3 4">TBM-1</strain>
    </source>
</reference>
<evidence type="ECO:0000313" key="3">
    <source>
        <dbReference type="EMBL" id="NDY92214.1"/>
    </source>
</evidence>
<dbReference type="EMBL" id="JAAGOH010000015">
    <property type="protein sequence ID" value="NDY92214.1"/>
    <property type="molecule type" value="Genomic_DNA"/>
</dbReference>
<evidence type="ECO:0000313" key="4">
    <source>
        <dbReference type="Proteomes" id="UP000484255"/>
    </source>
</evidence>
<name>A0A7C9PIT7_9BURK</name>
<evidence type="ECO:0000256" key="1">
    <source>
        <dbReference type="SAM" id="MobiDB-lite"/>
    </source>
</evidence>
<keyword evidence="4" id="KW-1185">Reference proteome</keyword>
<keyword evidence="2" id="KW-0472">Membrane</keyword>
<keyword evidence="2" id="KW-0812">Transmembrane</keyword>
<feature type="region of interest" description="Disordered" evidence="1">
    <location>
        <begin position="60"/>
        <end position="99"/>
    </location>
</feature>
<evidence type="ECO:0000256" key="2">
    <source>
        <dbReference type="SAM" id="Phobius"/>
    </source>
</evidence>
<dbReference type="AlphaFoldDB" id="A0A7C9PIT7"/>
<accession>A0A7C9PIT7</accession>
<proteinExistence type="predicted"/>
<feature type="transmembrane region" description="Helical" evidence="2">
    <location>
        <begin position="30"/>
        <end position="50"/>
    </location>
</feature>